<protein>
    <submittedName>
        <fullName evidence="2">Uncharacterized protein</fullName>
    </submittedName>
</protein>
<feature type="transmembrane region" description="Helical" evidence="1">
    <location>
        <begin position="59"/>
        <end position="83"/>
    </location>
</feature>
<feature type="transmembrane region" description="Helical" evidence="1">
    <location>
        <begin position="12"/>
        <end position="34"/>
    </location>
</feature>
<keyword evidence="1" id="KW-1133">Transmembrane helix</keyword>
<evidence type="ECO:0000313" key="3">
    <source>
        <dbReference type="Proteomes" id="UP000598174"/>
    </source>
</evidence>
<feature type="transmembrane region" description="Helical" evidence="1">
    <location>
        <begin position="90"/>
        <end position="110"/>
    </location>
</feature>
<keyword evidence="1" id="KW-0812">Transmembrane</keyword>
<accession>A0A919MHV3</accession>
<name>A0A919MHV3_9ACTN</name>
<keyword evidence="1" id="KW-0472">Membrane</keyword>
<sequence>MKTAYRVLAHSIMILVILQTMVIVWGFFGLFHWIEDGGVMNKAVLDDRDTLNFTEQRGMMLHGIGGMVLVPLVVLAFLIVSFFAKIPGGVAAAGIVVGLVVAQVALGIFAHGVPGLGILHALGAFLIIGAANAADRRAKRVSAPVEVAAR</sequence>
<evidence type="ECO:0000313" key="2">
    <source>
        <dbReference type="EMBL" id="GIE16218.1"/>
    </source>
</evidence>
<evidence type="ECO:0000256" key="1">
    <source>
        <dbReference type="SAM" id="Phobius"/>
    </source>
</evidence>
<gene>
    <name evidence="2" type="ORF">Afe05nite_80580</name>
</gene>
<comment type="caution">
    <text evidence="2">The sequence shown here is derived from an EMBL/GenBank/DDBJ whole genome shotgun (WGS) entry which is preliminary data.</text>
</comment>
<organism evidence="2 3">
    <name type="scientific">Paractinoplanes ferrugineus</name>
    <dbReference type="NCBI Taxonomy" id="113564"/>
    <lineage>
        <taxon>Bacteria</taxon>
        <taxon>Bacillati</taxon>
        <taxon>Actinomycetota</taxon>
        <taxon>Actinomycetes</taxon>
        <taxon>Micromonosporales</taxon>
        <taxon>Micromonosporaceae</taxon>
        <taxon>Paractinoplanes</taxon>
    </lineage>
</organism>
<dbReference type="AlphaFoldDB" id="A0A919MHV3"/>
<feature type="transmembrane region" description="Helical" evidence="1">
    <location>
        <begin position="116"/>
        <end position="134"/>
    </location>
</feature>
<dbReference type="Proteomes" id="UP000598174">
    <property type="component" value="Unassembled WGS sequence"/>
</dbReference>
<keyword evidence="3" id="KW-1185">Reference proteome</keyword>
<dbReference type="EMBL" id="BOMM01000080">
    <property type="protein sequence ID" value="GIE16218.1"/>
    <property type="molecule type" value="Genomic_DNA"/>
</dbReference>
<proteinExistence type="predicted"/>
<reference evidence="2" key="1">
    <citation type="submission" date="2021-01" db="EMBL/GenBank/DDBJ databases">
        <title>Whole genome shotgun sequence of Actinoplanes ferrugineus NBRC 15555.</title>
        <authorList>
            <person name="Komaki H."/>
            <person name="Tamura T."/>
        </authorList>
    </citation>
    <scope>NUCLEOTIDE SEQUENCE</scope>
    <source>
        <strain evidence="2">NBRC 15555</strain>
    </source>
</reference>